<reference evidence="2" key="1">
    <citation type="submission" date="2020-08" db="EMBL/GenBank/DDBJ databases">
        <title>Multicomponent nature underlies the extraordinary mechanical properties of spider dragline silk.</title>
        <authorList>
            <person name="Kono N."/>
            <person name="Nakamura H."/>
            <person name="Mori M."/>
            <person name="Yoshida Y."/>
            <person name="Ohtoshi R."/>
            <person name="Malay A.D."/>
            <person name="Moran D.A.P."/>
            <person name="Tomita M."/>
            <person name="Numata K."/>
            <person name="Arakawa K."/>
        </authorList>
    </citation>
    <scope>NUCLEOTIDE SEQUENCE</scope>
</reference>
<dbReference type="AlphaFoldDB" id="A0A8X7BP04"/>
<organism evidence="2 3">
    <name type="scientific">Trichonephila inaurata madagascariensis</name>
    <dbReference type="NCBI Taxonomy" id="2747483"/>
    <lineage>
        <taxon>Eukaryota</taxon>
        <taxon>Metazoa</taxon>
        <taxon>Ecdysozoa</taxon>
        <taxon>Arthropoda</taxon>
        <taxon>Chelicerata</taxon>
        <taxon>Arachnida</taxon>
        <taxon>Araneae</taxon>
        <taxon>Araneomorphae</taxon>
        <taxon>Entelegynae</taxon>
        <taxon>Araneoidea</taxon>
        <taxon>Nephilidae</taxon>
        <taxon>Trichonephila</taxon>
        <taxon>Trichonephila inaurata</taxon>
    </lineage>
</organism>
<dbReference type="Proteomes" id="UP000886998">
    <property type="component" value="Unassembled WGS sequence"/>
</dbReference>
<evidence type="ECO:0000313" key="2">
    <source>
        <dbReference type="EMBL" id="GFY38370.1"/>
    </source>
</evidence>
<protein>
    <submittedName>
        <fullName evidence="2">Uncharacterized protein</fullName>
    </submittedName>
</protein>
<comment type="caution">
    <text evidence="2">The sequence shown here is derived from an EMBL/GenBank/DDBJ whole genome shotgun (WGS) entry which is preliminary data.</text>
</comment>
<gene>
    <name evidence="2" type="ORF">TNIN_77801</name>
</gene>
<evidence type="ECO:0000313" key="3">
    <source>
        <dbReference type="Proteomes" id="UP000886998"/>
    </source>
</evidence>
<feature type="region of interest" description="Disordered" evidence="1">
    <location>
        <begin position="59"/>
        <end position="84"/>
    </location>
</feature>
<accession>A0A8X7BP04</accession>
<name>A0A8X7BP04_9ARAC</name>
<proteinExistence type="predicted"/>
<evidence type="ECO:0000256" key="1">
    <source>
        <dbReference type="SAM" id="MobiDB-lite"/>
    </source>
</evidence>
<dbReference type="EMBL" id="BMAV01000810">
    <property type="protein sequence ID" value="GFY38370.1"/>
    <property type="molecule type" value="Genomic_DNA"/>
</dbReference>
<sequence>MDLPIDDDVNGLILRRGMALNNFDNRCLEHCSICDDLDCPIEWCMIFKSTSREFVQQPPEEILPGPQFGFQHNAPSTSGNSFQD</sequence>
<keyword evidence="3" id="KW-1185">Reference proteome</keyword>
<feature type="compositionally biased region" description="Polar residues" evidence="1">
    <location>
        <begin position="73"/>
        <end position="84"/>
    </location>
</feature>